<dbReference type="OrthoDB" id="640249at2759"/>
<evidence type="ECO:0000313" key="2">
    <source>
        <dbReference type="EMBL" id="VDK73440.1"/>
    </source>
</evidence>
<dbReference type="SUPFAM" id="SSF54001">
    <property type="entry name" value="Cysteine proteinases"/>
    <property type="match status" value="1"/>
</dbReference>
<dbReference type="InterPro" id="IPR052907">
    <property type="entry name" value="Beta-lactamase/esterase"/>
</dbReference>
<dbReference type="GO" id="GO:0008234">
    <property type="term" value="F:cysteine-type peptidase activity"/>
    <property type="evidence" value="ECO:0007669"/>
    <property type="project" value="InterPro"/>
</dbReference>
<protein>
    <recommendedName>
        <fullName evidence="1">Peptidase C1A papain C-terminal domain-containing protein</fullName>
    </recommendedName>
</protein>
<dbReference type="InterPro" id="IPR000668">
    <property type="entry name" value="Peptidase_C1A_C"/>
</dbReference>
<dbReference type="SUPFAM" id="SSF56601">
    <property type="entry name" value="beta-lactamase/transpeptidase-like"/>
    <property type="match status" value="1"/>
</dbReference>
<dbReference type="PROSITE" id="PS00639">
    <property type="entry name" value="THIOL_PROTEASE_HIS"/>
    <property type="match status" value="1"/>
</dbReference>
<dbReference type="Gene3D" id="3.90.70.10">
    <property type="entry name" value="Cysteine proteinases"/>
    <property type="match status" value="1"/>
</dbReference>
<proteinExistence type="predicted"/>
<dbReference type="FunFam" id="3.90.70.10:FF:000165">
    <property type="entry name" value="Tubulointerstitial nephritis antigen-like"/>
    <property type="match status" value="1"/>
</dbReference>
<reference evidence="2 3" key="1">
    <citation type="submission" date="2018-08" db="EMBL/GenBank/DDBJ databases">
        <authorList>
            <person name="Laetsch R D."/>
            <person name="Stevens L."/>
            <person name="Kumar S."/>
            <person name="Blaxter L. M."/>
        </authorList>
    </citation>
    <scope>NUCLEOTIDE SEQUENCE [LARGE SCALE GENOMIC DNA]</scope>
</reference>
<dbReference type="Pfam" id="PF00112">
    <property type="entry name" value="Peptidase_C1"/>
    <property type="match status" value="1"/>
</dbReference>
<organism evidence="2 3">
    <name type="scientific">Litomosoides sigmodontis</name>
    <name type="common">Filarial nematode worm</name>
    <dbReference type="NCBI Taxonomy" id="42156"/>
    <lineage>
        <taxon>Eukaryota</taxon>
        <taxon>Metazoa</taxon>
        <taxon>Ecdysozoa</taxon>
        <taxon>Nematoda</taxon>
        <taxon>Chromadorea</taxon>
        <taxon>Rhabditida</taxon>
        <taxon>Spirurina</taxon>
        <taxon>Spiruromorpha</taxon>
        <taxon>Filarioidea</taxon>
        <taxon>Onchocercidae</taxon>
        <taxon>Litomosoides</taxon>
    </lineage>
</organism>
<dbReference type="PANTHER" id="PTHR43319">
    <property type="entry name" value="BETA-LACTAMASE-RELATED"/>
    <property type="match status" value="1"/>
</dbReference>
<dbReference type="Proteomes" id="UP000277928">
    <property type="component" value="Unassembled WGS sequence"/>
</dbReference>
<name>A0A3P6T0F1_LITSI</name>
<dbReference type="InterPro" id="IPR038765">
    <property type="entry name" value="Papain-like_cys_pep_sf"/>
</dbReference>
<feature type="domain" description="Peptidase C1A papain C-terminal" evidence="1">
    <location>
        <begin position="56"/>
        <end position="294"/>
    </location>
</feature>
<dbReference type="InterPro" id="IPR025660">
    <property type="entry name" value="Pept_his_AS"/>
</dbReference>
<dbReference type="EMBL" id="UYRX01000090">
    <property type="protein sequence ID" value="VDK73440.1"/>
    <property type="molecule type" value="Genomic_DNA"/>
</dbReference>
<evidence type="ECO:0000259" key="1">
    <source>
        <dbReference type="SMART" id="SM00645"/>
    </source>
</evidence>
<gene>
    <name evidence="2" type="ORF">NLS_LOCUS2118</name>
</gene>
<dbReference type="PANTHER" id="PTHR43319:SF2">
    <property type="entry name" value="BETA-LACTAMASE-RELATED DOMAIN-CONTAINING PROTEIN"/>
    <property type="match status" value="1"/>
</dbReference>
<keyword evidence="3" id="KW-1185">Reference proteome</keyword>
<dbReference type="GO" id="GO:0006508">
    <property type="term" value="P:proteolysis"/>
    <property type="evidence" value="ECO:0007669"/>
    <property type="project" value="InterPro"/>
</dbReference>
<sequence>MNNLKVHVGILHWTARNYSQFWGRTLEDGIRHRLGTLFPERSVQNMNEMIVKPRELPTVFDARQKWPDFIHSIQDQGDCASSWAQSTAATSADRLALITDGRQNVILSVQQLLSCNQHRQKGCEGGYLDRAWWYIRKFGVVSEECYPYISGITRKPEICQIQKSKHASERKCPSGYSDSRVYRTTPSYRVSSKEKDIMSEILTNGPVQATFLVHGDFFMYSGGVYKHLPTVEEEANGYHSVRLLGWGEDHSTGLPVKYWIAANSWGSNWGENGTFRILRGENHCEIESFVIGAWGKGFKRRRRLRNFVDGWERGGAALTVYFKGQKVLDVWGGYADGQAARKWQADTISATFSCLKRVMALCVALLVERRLANYDDPIVKHWPDFGKSGKANITIKMLLSHTAGLIYLDKPIGMEIAGNHRAMRKIIENEQPKWLSERETGCYGSLYYWLIDQLIRHIDKQKRGVQQYFRDEIASKFGIDYSIGLTMTEEHRVARIVMPSWRDIFDEIYQTPYLLQTLLFQFFTLKESVMYKVMHNLNWLDPFAPLQINNPNFHHLLYHGFGNARSLAKIFHTVTHFYDHSSFGCQQITQDDRNELTIAYVTNAIKVGTYEQCRTYRRLKRAIYGIVKEANKI</sequence>
<accession>A0A3P6T0F1</accession>
<evidence type="ECO:0000313" key="3">
    <source>
        <dbReference type="Proteomes" id="UP000277928"/>
    </source>
</evidence>
<dbReference type="InterPro" id="IPR012338">
    <property type="entry name" value="Beta-lactam/transpept-like"/>
</dbReference>
<dbReference type="InterPro" id="IPR001466">
    <property type="entry name" value="Beta-lactam-related"/>
</dbReference>
<dbReference type="Pfam" id="PF00144">
    <property type="entry name" value="Beta-lactamase"/>
    <property type="match status" value="1"/>
</dbReference>
<dbReference type="SMART" id="SM00645">
    <property type="entry name" value="Pept_C1"/>
    <property type="match status" value="1"/>
</dbReference>
<dbReference type="CDD" id="cd02620">
    <property type="entry name" value="Peptidase_C1A_CathepsinB"/>
    <property type="match status" value="1"/>
</dbReference>
<dbReference type="Gene3D" id="3.40.710.10">
    <property type="entry name" value="DD-peptidase/beta-lactamase superfamily"/>
    <property type="match status" value="1"/>
</dbReference>
<dbReference type="STRING" id="42156.A0A3P6T0F1"/>
<dbReference type="AlphaFoldDB" id="A0A3P6T0F1"/>